<evidence type="ECO:0000256" key="2">
    <source>
        <dbReference type="ARBA" id="ARBA00008531"/>
    </source>
</evidence>
<evidence type="ECO:0000313" key="17">
    <source>
        <dbReference type="Proteomes" id="UP000500938"/>
    </source>
</evidence>
<keyword evidence="8" id="KW-0653">Protein transport</keyword>
<dbReference type="SUPFAM" id="SSF52540">
    <property type="entry name" value="P-loop containing nucleoside triphosphate hydrolases"/>
    <property type="match status" value="1"/>
</dbReference>
<gene>
    <name evidence="16" type="ORF">HKW67_13635</name>
</gene>
<keyword evidence="7" id="KW-1005">Bacterial flagellum biogenesis</keyword>
<dbReference type="InterPro" id="IPR000897">
    <property type="entry name" value="SRP54_GTPase_dom"/>
</dbReference>
<evidence type="ECO:0000256" key="12">
    <source>
        <dbReference type="ARBA" id="ARBA00025337"/>
    </source>
</evidence>
<evidence type="ECO:0000256" key="10">
    <source>
        <dbReference type="ARBA" id="ARBA00023136"/>
    </source>
</evidence>
<evidence type="ECO:0000256" key="5">
    <source>
        <dbReference type="ARBA" id="ARBA00022475"/>
    </source>
</evidence>
<evidence type="ECO:0000256" key="8">
    <source>
        <dbReference type="ARBA" id="ARBA00022927"/>
    </source>
</evidence>
<dbReference type="GO" id="GO:0044781">
    <property type="term" value="P:bacterial-type flagellum organization"/>
    <property type="evidence" value="ECO:0007669"/>
    <property type="project" value="UniProtKB-KW"/>
</dbReference>
<dbReference type="Proteomes" id="UP000500938">
    <property type="component" value="Chromosome"/>
</dbReference>
<organism evidence="16 17">
    <name type="scientific">Gemmatimonas groenlandica</name>
    <dbReference type="NCBI Taxonomy" id="2732249"/>
    <lineage>
        <taxon>Bacteria</taxon>
        <taxon>Pseudomonadati</taxon>
        <taxon>Gemmatimonadota</taxon>
        <taxon>Gemmatimonadia</taxon>
        <taxon>Gemmatimonadales</taxon>
        <taxon>Gemmatimonadaceae</taxon>
        <taxon>Gemmatimonas</taxon>
    </lineage>
</organism>
<evidence type="ECO:0000256" key="7">
    <source>
        <dbReference type="ARBA" id="ARBA00022795"/>
    </source>
</evidence>
<dbReference type="InterPro" id="IPR003593">
    <property type="entry name" value="AAA+_ATPase"/>
</dbReference>
<dbReference type="GO" id="GO:0015031">
    <property type="term" value="P:protein transport"/>
    <property type="evidence" value="ECO:0007669"/>
    <property type="project" value="UniProtKB-KW"/>
</dbReference>
<evidence type="ECO:0000256" key="1">
    <source>
        <dbReference type="ARBA" id="ARBA00004413"/>
    </source>
</evidence>
<evidence type="ECO:0000256" key="11">
    <source>
        <dbReference type="ARBA" id="ARBA00023225"/>
    </source>
</evidence>
<reference evidence="16 17" key="1">
    <citation type="submission" date="2020-05" db="EMBL/GenBank/DDBJ databases">
        <title>Complete genome sequence of Gemmatimonas greenlandica TET16.</title>
        <authorList>
            <person name="Zeng Y."/>
        </authorList>
    </citation>
    <scope>NUCLEOTIDE SEQUENCE [LARGE SCALE GENOMIC DNA]</scope>
    <source>
        <strain evidence="16 17">TET16</strain>
    </source>
</reference>
<dbReference type="CDD" id="cd17873">
    <property type="entry name" value="FlhF"/>
    <property type="match status" value="1"/>
</dbReference>
<evidence type="ECO:0000256" key="3">
    <source>
        <dbReference type="ARBA" id="ARBA00014919"/>
    </source>
</evidence>
<dbReference type="SMART" id="SM00382">
    <property type="entry name" value="AAA"/>
    <property type="match status" value="1"/>
</dbReference>
<dbReference type="InterPro" id="IPR047040">
    <property type="entry name" value="FlhF__GTPase_dom"/>
</dbReference>
<evidence type="ECO:0000256" key="13">
    <source>
        <dbReference type="ARBA" id="ARBA00030866"/>
    </source>
</evidence>
<dbReference type="GO" id="GO:0005525">
    <property type="term" value="F:GTP binding"/>
    <property type="evidence" value="ECO:0007669"/>
    <property type="project" value="UniProtKB-KW"/>
</dbReference>
<dbReference type="EMBL" id="CP053085">
    <property type="protein sequence ID" value="QJR36470.1"/>
    <property type="molecule type" value="Genomic_DNA"/>
</dbReference>
<feature type="domain" description="SRP54-type proteins GTP-binding" evidence="15">
    <location>
        <begin position="78"/>
        <end position="269"/>
    </location>
</feature>
<dbReference type="GO" id="GO:0005047">
    <property type="term" value="F:signal recognition particle binding"/>
    <property type="evidence" value="ECO:0007669"/>
    <property type="project" value="TreeGrafter"/>
</dbReference>
<feature type="domain" description="AAA+ ATPase" evidence="14">
    <location>
        <begin position="77"/>
        <end position="228"/>
    </location>
</feature>
<dbReference type="KEGG" id="ggr:HKW67_13635"/>
<evidence type="ECO:0000259" key="15">
    <source>
        <dbReference type="SMART" id="SM00962"/>
    </source>
</evidence>
<keyword evidence="11" id="KW-1006">Bacterial flagellum protein export</keyword>
<keyword evidence="5" id="KW-1003">Cell membrane</keyword>
<dbReference type="SMART" id="SM00962">
    <property type="entry name" value="SRP54"/>
    <property type="match status" value="1"/>
</dbReference>
<keyword evidence="17" id="KW-1185">Reference proteome</keyword>
<dbReference type="GO" id="GO:0006614">
    <property type="term" value="P:SRP-dependent cotranslational protein targeting to membrane"/>
    <property type="evidence" value="ECO:0007669"/>
    <property type="project" value="InterPro"/>
</dbReference>
<dbReference type="PANTHER" id="PTHR43134:SF3">
    <property type="entry name" value="FLAGELLAR BIOSYNTHESIS PROTEIN FLHF"/>
    <property type="match status" value="1"/>
</dbReference>
<comment type="subcellular location">
    <subcellularLocation>
        <location evidence="1">Cell membrane</location>
        <topology evidence="1">Peripheral membrane protein</topology>
        <orientation evidence="1">Cytoplasmic side</orientation>
    </subcellularLocation>
</comment>
<keyword evidence="6" id="KW-0547">Nucleotide-binding</keyword>
<dbReference type="RefSeq" id="WP_171225902.1">
    <property type="nucleotide sequence ID" value="NZ_CP053085.1"/>
</dbReference>
<dbReference type="AlphaFoldDB" id="A0A6M4IP04"/>
<keyword evidence="10" id="KW-0472">Membrane</keyword>
<name>A0A6M4IP04_9BACT</name>
<evidence type="ECO:0000256" key="6">
    <source>
        <dbReference type="ARBA" id="ARBA00022741"/>
    </source>
</evidence>
<keyword evidence="4" id="KW-0813">Transport</keyword>
<dbReference type="GO" id="GO:0003924">
    <property type="term" value="F:GTPase activity"/>
    <property type="evidence" value="ECO:0007669"/>
    <property type="project" value="InterPro"/>
</dbReference>
<accession>A0A6M4IP04</accession>
<dbReference type="Gene3D" id="3.40.50.300">
    <property type="entry name" value="P-loop containing nucleotide triphosphate hydrolases"/>
    <property type="match status" value="1"/>
</dbReference>
<protein>
    <recommendedName>
        <fullName evidence="3">Flagellar biosynthesis protein FlhF</fullName>
    </recommendedName>
    <alternativeName>
        <fullName evidence="13">Flagella-associated GTP-binding protein</fullName>
    </alternativeName>
</protein>
<dbReference type="PANTHER" id="PTHR43134">
    <property type="entry name" value="SIGNAL RECOGNITION PARTICLE RECEPTOR SUBUNIT ALPHA"/>
    <property type="match status" value="1"/>
</dbReference>
<comment type="function">
    <text evidence="12">Necessary for flagellar biosynthesis. May be involved in translocation of the flagellum.</text>
</comment>
<evidence type="ECO:0000313" key="16">
    <source>
        <dbReference type="EMBL" id="QJR36470.1"/>
    </source>
</evidence>
<keyword evidence="9" id="KW-0342">GTP-binding</keyword>
<proteinExistence type="inferred from homology"/>
<comment type="similarity">
    <text evidence="2">Belongs to the GTP-binding SRP family.</text>
</comment>
<sequence>MHFNSAERFRGVDLSRVADRARRTLGDDVMILHTRTVRDGGVPMVEVLAAPSTAIDRVRARLEPAPFPVNMRKADGRPYCIALVGPTGAGKTTTAAKLAVRRGMFGAARPGLLTIDTYRVGGMEQLATYADLADVPFEVVYDAREVDAAMKRLSGTCDVIIIDTPGRSPASAELTERWRSLLDALAPDEVHLVIPASLRADLAVDIGRAYRATRNHCGATHLILSKVDEVPRESGISDLALSLEMPTRWVTDGQDVPSDLKPGVSRLLRAWGLSADAEPDWMPA</sequence>
<dbReference type="GO" id="GO:0005886">
    <property type="term" value="C:plasma membrane"/>
    <property type="evidence" value="ECO:0007669"/>
    <property type="project" value="UniProtKB-SubCell"/>
</dbReference>
<dbReference type="Pfam" id="PF00448">
    <property type="entry name" value="SRP54"/>
    <property type="match status" value="1"/>
</dbReference>
<evidence type="ECO:0000256" key="4">
    <source>
        <dbReference type="ARBA" id="ARBA00022448"/>
    </source>
</evidence>
<evidence type="ECO:0000259" key="14">
    <source>
        <dbReference type="SMART" id="SM00382"/>
    </source>
</evidence>
<evidence type="ECO:0000256" key="9">
    <source>
        <dbReference type="ARBA" id="ARBA00023134"/>
    </source>
</evidence>
<dbReference type="InterPro" id="IPR027417">
    <property type="entry name" value="P-loop_NTPase"/>
</dbReference>